<keyword evidence="3" id="KW-1185">Reference proteome</keyword>
<protein>
    <submittedName>
        <fullName evidence="2">Uncharacterized protein</fullName>
    </submittedName>
</protein>
<dbReference type="AlphaFoldDB" id="A0A0W0RQK4"/>
<organism evidence="2 3">
    <name type="scientific">Legionella bozemanae</name>
    <name type="common">Fluoribacter bozemanae</name>
    <dbReference type="NCBI Taxonomy" id="447"/>
    <lineage>
        <taxon>Bacteria</taxon>
        <taxon>Pseudomonadati</taxon>
        <taxon>Pseudomonadota</taxon>
        <taxon>Gammaproteobacteria</taxon>
        <taxon>Legionellales</taxon>
        <taxon>Legionellaceae</taxon>
        <taxon>Legionella</taxon>
    </lineage>
</organism>
<dbReference type="PATRIC" id="fig|447.4.peg.2051"/>
<evidence type="ECO:0000313" key="2">
    <source>
        <dbReference type="EMBL" id="KTC73277.1"/>
    </source>
</evidence>
<feature type="transmembrane region" description="Helical" evidence="1">
    <location>
        <begin position="34"/>
        <end position="53"/>
    </location>
</feature>
<keyword evidence="1" id="KW-1133">Transmembrane helix</keyword>
<dbReference type="Proteomes" id="UP000054695">
    <property type="component" value="Unassembled WGS sequence"/>
</dbReference>
<reference evidence="2 3" key="1">
    <citation type="submission" date="2015-11" db="EMBL/GenBank/DDBJ databases">
        <title>Genomic analysis of 38 Legionella species identifies large and diverse effector repertoires.</title>
        <authorList>
            <person name="Burstein D."/>
            <person name="Amaro F."/>
            <person name="Zusman T."/>
            <person name="Lifshitz Z."/>
            <person name="Cohen O."/>
            <person name="Gilbert J.A."/>
            <person name="Pupko T."/>
            <person name="Shuman H.A."/>
            <person name="Segal G."/>
        </authorList>
    </citation>
    <scope>NUCLEOTIDE SEQUENCE [LARGE SCALE GENOMIC DNA]</scope>
    <source>
        <strain evidence="2 3">WIGA</strain>
    </source>
</reference>
<keyword evidence="1" id="KW-0472">Membrane</keyword>
<accession>A0A0W0RQK4</accession>
<keyword evidence="1" id="KW-0812">Transmembrane</keyword>
<evidence type="ECO:0000313" key="3">
    <source>
        <dbReference type="Proteomes" id="UP000054695"/>
    </source>
</evidence>
<proteinExistence type="predicted"/>
<dbReference type="EMBL" id="LNXU01000019">
    <property type="protein sequence ID" value="KTC73277.1"/>
    <property type="molecule type" value="Genomic_DNA"/>
</dbReference>
<gene>
    <name evidence="2" type="ORF">Lboz_1923</name>
</gene>
<comment type="caution">
    <text evidence="2">The sequence shown here is derived from an EMBL/GenBank/DDBJ whole genome shotgun (WGS) entry which is preliminary data.</text>
</comment>
<evidence type="ECO:0000256" key="1">
    <source>
        <dbReference type="SAM" id="Phobius"/>
    </source>
</evidence>
<name>A0A0W0RQK4_LEGBO</name>
<sequence>MEVLLLIVLNFISTGNFIQREYELLLSNPTVFDITYLAAFWIFIWGVTGGSGWSRFWEGRWGTNHDNEVTYRVFGAIDKRSNCLKIKFKAKIEGQKKNWLPLQKEHSQIAA</sequence>